<dbReference type="EMBL" id="SMAA01000003">
    <property type="protein sequence ID" value="TCS80862.1"/>
    <property type="molecule type" value="Genomic_DNA"/>
</dbReference>
<evidence type="ECO:0000256" key="8">
    <source>
        <dbReference type="ARBA" id="ARBA00023306"/>
    </source>
</evidence>
<dbReference type="EC" id="2.4.1.227" evidence="10"/>
<dbReference type="InterPro" id="IPR007235">
    <property type="entry name" value="Glyco_trans_28_C"/>
</dbReference>
<evidence type="ECO:0000259" key="11">
    <source>
        <dbReference type="Pfam" id="PF03033"/>
    </source>
</evidence>
<comment type="caution">
    <text evidence="13">The sequence shown here is derived from an EMBL/GenBank/DDBJ whole genome shotgun (WGS) entry which is preliminary data.</text>
</comment>
<feature type="domain" description="Glycosyl transferase family 28 C-terminal" evidence="12">
    <location>
        <begin position="188"/>
        <end position="358"/>
    </location>
</feature>
<comment type="caution">
    <text evidence="10">Lacks conserved residue(s) required for the propagation of feature annotation.</text>
</comment>
<dbReference type="SUPFAM" id="SSF53756">
    <property type="entry name" value="UDP-Glycosyltransferase/glycogen phosphorylase"/>
    <property type="match status" value="1"/>
</dbReference>
<dbReference type="GO" id="GO:0008360">
    <property type="term" value="P:regulation of cell shape"/>
    <property type="evidence" value="ECO:0007669"/>
    <property type="project" value="UniProtKB-KW"/>
</dbReference>
<dbReference type="GO" id="GO:0051991">
    <property type="term" value="F:UDP-N-acetyl-D-glucosamine:N-acetylmuramoyl-L-alanyl-D-glutamyl-meso-2,6-diaminopimelyl-D-alanyl-D-alanine-diphosphoundecaprenol 4-beta-N-acetylglucosaminlytransferase activity"/>
    <property type="evidence" value="ECO:0007669"/>
    <property type="project" value="RHEA"/>
</dbReference>
<evidence type="ECO:0000256" key="2">
    <source>
        <dbReference type="ARBA" id="ARBA00022618"/>
    </source>
</evidence>
<accession>A0A4V2USB5</accession>
<gene>
    <name evidence="10" type="primary">murG</name>
    <name evidence="13" type="ORF">EDC37_10331</name>
</gene>
<keyword evidence="7 10" id="KW-0472">Membrane</keyword>
<keyword evidence="1 10" id="KW-1003">Cell membrane</keyword>
<evidence type="ECO:0000256" key="1">
    <source>
        <dbReference type="ARBA" id="ARBA00022475"/>
    </source>
</evidence>
<dbReference type="InterPro" id="IPR006009">
    <property type="entry name" value="GlcNAc_MurG"/>
</dbReference>
<dbReference type="NCBIfam" id="TIGR01133">
    <property type="entry name" value="murG"/>
    <property type="match status" value="1"/>
</dbReference>
<keyword evidence="2 10" id="KW-0132">Cell division</keyword>
<dbReference type="Proteomes" id="UP000295188">
    <property type="component" value="Unassembled WGS sequence"/>
</dbReference>
<dbReference type="InterPro" id="IPR004276">
    <property type="entry name" value="GlycoTrans_28_N"/>
</dbReference>
<dbReference type="Pfam" id="PF04101">
    <property type="entry name" value="Glyco_tran_28_C"/>
    <property type="match status" value="1"/>
</dbReference>
<dbReference type="GO" id="GO:0009252">
    <property type="term" value="P:peptidoglycan biosynthetic process"/>
    <property type="evidence" value="ECO:0007669"/>
    <property type="project" value="UniProtKB-UniRule"/>
</dbReference>
<evidence type="ECO:0000256" key="5">
    <source>
        <dbReference type="ARBA" id="ARBA00022960"/>
    </source>
</evidence>
<evidence type="ECO:0000256" key="10">
    <source>
        <dbReference type="HAMAP-Rule" id="MF_00033"/>
    </source>
</evidence>
<evidence type="ECO:0000256" key="9">
    <source>
        <dbReference type="ARBA" id="ARBA00023316"/>
    </source>
</evidence>
<feature type="binding site" evidence="10">
    <location>
        <position position="300"/>
    </location>
    <ligand>
        <name>UDP-N-acetyl-alpha-D-glucosamine</name>
        <dbReference type="ChEBI" id="CHEBI:57705"/>
    </ligand>
</feature>
<evidence type="ECO:0000256" key="3">
    <source>
        <dbReference type="ARBA" id="ARBA00022676"/>
    </source>
</evidence>
<evidence type="ECO:0000256" key="7">
    <source>
        <dbReference type="ARBA" id="ARBA00023136"/>
    </source>
</evidence>
<dbReference type="AlphaFoldDB" id="A0A4V2USB5"/>
<evidence type="ECO:0000256" key="4">
    <source>
        <dbReference type="ARBA" id="ARBA00022679"/>
    </source>
</evidence>
<comment type="subcellular location">
    <subcellularLocation>
        <location evidence="10">Cell membrane</location>
        <topology evidence="10">Peripheral membrane protein</topology>
        <orientation evidence="10">Cytoplasmic side</orientation>
    </subcellularLocation>
</comment>
<dbReference type="GO" id="GO:0005886">
    <property type="term" value="C:plasma membrane"/>
    <property type="evidence" value="ECO:0007669"/>
    <property type="project" value="UniProtKB-SubCell"/>
</dbReference>
<comment type="pathway">
    <text evidence="10">Cell wall biogenesis; peptidoglycan biosynthesis.</text>
</comment>
<sequence length="371" mass="40279">MKFIFSGGGTGGHIYPAITLIENIKERDPKAQMLYVGTAKGLEADIVPKADIPFRTIDIEGFARHITLKNFVVLGKAVAGVMKARSILKEYRPDAVVGTGGYVSGPLLLTASLMGIPTLIQDQNAIPGITNKILARFVSKIACGYESARVHFPPAKTVLTGNPIRKDVLRYSRSEAVQELGLSKTKKTVLITGGSRGARRINEAMPAVYKQYFNNEAVQFLHVTGRGEYQNVINSMKAYNVDLEKADNIFIKPYLYNMPMALAAADITVARAGAIGLAEVTARGIPSILVPYPYAAENHQEFNARALVEKKAAVMILNSELTGQRLLKELTDLLLSEEKMKTMALASKTMGHPEAAANITDMILAMVVSKA</sequence>
<dbReference type="GO" id="GO:0051301">
    <property type="term" value="P:cell division"/>
    <property type="evidence" value="ECO:0007669"/>
    <property type="project" value="UniProtKB-KW"/>
</dbReference>
<dbReference type="GO" id="GO:0050511">
    <property type="term" value="F:undecaprenyldiphospho-muramoylpentapeptide beta-N-acetylglucosaminyltransferase activity"/>
    <property type="evidence" value="ECO:0007669"/>
    <property type="project" value="UniProtKB-UniRule"/>
</dbReference>
<feature type="binding site" evidence="10">
    <location>
        <begin position="10"/>
        <end position="12"/>
    </location>
    <ligand>
        <name>UDP-N-acetyl-alpha-D-glucosamine</name>
        <dbReference type="ChEBI" id="CHEBI:57705"/>
    </ligand>
</feature>
<dbReference type="OrthoDB" id="9808936at2"/>
<evidence type="ECO:0000256" key="6">
    <source>
        <dbReference type="ARBA" id="ARBA00022984"/>
    </source>
</evidence>
<keyword evidence="6 10" id="KW-0573">Peptidoglycan synthesis</keyword>
<proteinExistence type="inferred from homology"/>
<comment type="function">
    <text evidence="10">Cell wall formation. Catalyzes the transfer of a GlcNAc subunit on undecaprenyl-pyrophosphoryl-MurNAc-pentapeptide (lipid intermediate I) to form undecaprenyl-pyrophosphoryl-MurNAc-(pentapeptide)GlcNAc (lipid intermediate II).</text>
</comment>
<comment type="catalytic activity">
    <reaction evidence="10">
        <text>di-trans,octa-cis-undecaprenyl diphospho-N-acetyl-alpha-D-muramoyl-L-alanyl-D-glutamyl-meso-2,6-diaminopimeloyl-D-alanyl-D-alanine + UDP-N-acetyl-alpha-D-glucosamine = di-trans,octa-cis-undecaprenyl diphospho-[N-acetyl-alpha-D-glucosaminyl-(1-&gt;4)]-N-acetyl-alpha-D-muramoyl-L-alanyl-D-glutamyl-meso-2,6-diaminopimeloyl-D-alanyl-D-alanine + UDP + H(+)</text>
        <dbReference type="Rhea" id="RHEA:31227"/>
        <dbReference type="ChEBI" id="CHEBI:15378"/>
        <dbReference type="ChEBI" id="CHEBI:57705"/>
        <dbReference type="ChEBI" id="CHEBI:58223"/>
        <dbReference type="ChEBI" id="CHEBI:61387"/>
        <dbReference type="ChEBI" id="CHEBI:61388"/>
        <dbReference type="EC" id="2.4.1.227"/>
    </reaction>
</comment>
<dbReference type="CDD" id="cd03785">
    <property type="entry name" value="GT28_MurG"/>
    <property type="match status" value="1"/>
</dbReference>
<name>A0A4V2USB5_9FIRM</name>
<evidence type="ECO:0000313" key="13">
    <source>
        <dbReference type="EMBL" id="TCS80862.1"/>
    </source>
</evidence>
<keyword evidence="9 10" id="KW-0961">Cell wall biogenesis/degradation</keyword>
<dbReference type="GO" id="GO:0071555">
    <property type="term" value="P:cell wall organization"/>
    <property type="evidence" value="ECO:0007669"/>
    <property type="project" value="UniProtKB-KW"/>
</dbReference>
<evidence type="ECO:0000313" key="14">
    <source>
        <dbReference type="Proteomes" id="UP000295188"/>
    </source>
</evidence>
<organism evidence="13 14">
    <name type="scientific">Pectinatus cerevisiiphilus</name>
    <dbReference type="NCBI Taxonomy" id="86956"/>
    <lineage>
        <taxon>Bacteria</taxon>
        <taxon>Bacillati</taxon>
        <taxon>Bacillota</taxon>
        <taxon>Negativicutes</taxon>
        <taxon>Selenomonadales</taxon>
        <taxon>Selenomonadaceae</taxon>
        <taxon>Pectinatus</taxon>
    </lineage>
</organism>
<protein>
    <recommendedName>
        <fullName evidence="10">UDP-N-acetylglucosamine--N-acetylmuramyl-(pentapeptide) pyrophosphoryl-undecaprenol N-acetylglucosamine transferase</fullName>
        <ecNumber evidence="10">2.4.1.227</ecNumber>
    </recommendedName>
    <alternativeName>
        <fullName evidence="10">Undecaprenyl-PP-MurNAc-pentapeptide-UDPGlcNAc GlcNAc transferase</fullName>
    </alternativeName>
</protein>
<dbReference type="PANTHER" id="PTHR21015">
    <property type="entry name" value="UDP-N-ACETYLGLUCOSAMINE--N-ACETYLMURAMYL-(PENTAPEPTIDE) PYROPHOSPHORYL-UNDECAPRENOL N-ACETYLGLUCOSAMINE TRANSFERASE 1"/>
    <property type="match status" value="1"/>
</dbReference>
<evidence type="ECO:0000259" key="12">
    <source>
        <dbReference type="Pfam" id="PF04101"/>
    </source>
</evidence>
<keyword evidence="14" id="KW-1185">Reference proteome</keyword>
<dbReference type="Pfam" id="PF03033">
    <property type="entry name" value="Glyco_transf_28"/>
    <property type="match status" value="1"/>
</dbReference>
<dbReference type="PANTHER" id="PTHR21015:SF22">
    <property type="entry name" value="GLYCOSYLTRANSFERASE"/>
    <property type="match status" value="1"/>
</dbReference>
<reference evidence="13 14" key="1">
    <citation type="submission" date="2019-03" db="EMBL/GenBank/DDBJ databases">
        <title>Genomic Encyclopedia of Type Strains, Phase IV (KMG-IV): sequencing the most valuable type-strain genomes for metagenomic binning, comparative biology and taxonomic classification.</title>
        <authorList>
            <person name="Goeker M."/>
        </authorList>
    </citation>
    <scope>NUCLEOTIDE SEQUENCE [LARGE SCALE GENOMIC DNA]</scope>
    <source>
        <strain evidence="13 14">DSM 20467</strain>
    </source>
</reference>
<keyword evidence="4 10" id="KW-0808">Transferase</keyword>
<dbReference type="GO" id="GO:0005975">
    <property type="term" value="P:carbohydrate metabolic process"/>
    <property type="evidence" value="ECO:0007669"/>
    <property type="project" value="InterPro"/>
</dbReference>
<keyword evidence="5 10" id="KW-0133">Cell shape</keyword>
<dbReference type="RefSeq" id="WP_132547521.1">
    <property type="nucleotide sequence ID" value="NZ_SMAA01000003.1"/>
</dbReference>
<dbReference type="HAMAP" id="MF_00033">
    <property type="entry name" value="MurG"/>
    <property type="match status" value="1"/>
</dbReference>
<keyword evidence="8 10" id="KW-0131">Cell cycle</keyword>
<dbReference type="UniPathway" id="UPA00219"/>
<keyword evidence="3 10" id="KW-0328">Glycosyltransferase</keyword>
<dbReference type="Gene3D" id="3.40.50.2000">
    <property type="entry name" value="Glycogen Phosphorylase B"/>
    <property type="match status" value="2"/>
</dbReference>
<feature type="binding site" evidence="10">
    <location>
        <position position="165"/>
    </location>
    <ligand>
        <name>UDP-N-acetyl-alpha-D-glucosamine</name>
        <dbReference type="ChEBI" id="CHEBI:57705"/>
    </ligand>
</feature>
<feature type="binding site" evidence="10">
    <location>
        <position position="124"/>
    </location>
    <ligand>
        <name>UDP-N-acetyl-alpha-D-glucosamine</name>
        <dbReference type="ChEBI" id="CHEBI:57705"/>
    </ligand>
</feature>
<comment type="similarity">
    <text evidence="10">Belongs to the glycosyltransferase 28 family. MurG subfamily.</text>
</comment>
<feature type="binding site" evidence="10">
    <location>
        <position position="195"/>
    </location>
    <ligand>
        <name>UDP-N-acetyl-alpha-D-glucosamine</name>
        <dbReference type="ChEBI" id="CHEBI:57705"/>
    </ligand>
</feature>
<feature type="domain" description="Glycosyltransferase family 28 N-terminal" evidence="11">
    <location>
        <begin position="3"/>
        <end position="142"/>
    </location>
</feature>